<dbReference type="Proteomes" id="UP000075903">
    <property type="component" value="Unassembled WGS sequence"/>
</dbReference>
<sequence>MQAHRVAERKRRGLGAPERPVPLLVQPGLGHVRVRDRGLVVVEAGGRTGPGRPMQPTGGQVGPLQPDHAAGGGGSCGSGRSGRRSHGHVLAALLLLAQVQHRTAERYAASLAPDACPHAEMRRSGCVQSLNKKAHTNAVRTEVDAGKQHGETLTR</sequence>
<name>A0A182VC63_ANOME</name>
<evidence type="ECO:0000256" key="1">
    <source>
        <dbReference type="SAM" id="MobiDB-lite"/>
    </source>
</evidence>
<evidence type="ECO:0000313" key="3">
    <source>
        <dbReference type="Proteomes" id="UP000075903"/>
    </source>
</evidence>
<feature type="compositionally biased region" description="Gly residues" evidence="1">
    <location>
        <begin position="70"/>
        <end position="80"/>
    </location>
</feature>
<dbReference type="AlphaFoldDB" id="A0A182VC63"/>
<protein>
    <submittedName>
        <fullName evidence="2">Uncharacterized protein</fullName>
    </submittedName>
</protein>
<dbReference type="VEuPathDB" id="VectorBase:AMEM012465"/>
<reference evidence="2" key="1">
    <citation type="submission" date="2020-05" db="UniProtKB">
        <authorList>
            <consortium name="EnsemblMetazoa"/>
        </authorList>
    </citation>
    <scope>IDENTIFICATION</scope>
    <source>
        <strain evidence="2">MAF</strain>
    </source>
</reference>
<evidence type="ECO:0000313" key="2">
    <source>
        <dbReference type="EnsemblMetazoa" id="AMEM012465-PA"/>
    </source>
</evidence>
<accession>A0A182VC63</accession>
<feature type="region of interest" description="Disordered" evidence="1">
    <location>
        <begin position="44"/>
        <end position="84"/>
    </location>
</feature>
<dbReference type="EnsemblMetazoa" id="AMEM012465-RA">
    <property type="protein sequence ID" value="AMEM012465-PA"/>
    <property type="gene ID" value="AMEM012465"/>
</dbReference>
<proteinExistence type="predicted"/>
<organism evidence="2 3">
    <name type="scientific">Anopheles merus</name>
    <name type="common">Mosquito</name>
    <dbReference type="NCBI Taxonomy" id="30066"/>
    <lineage>
        <taxon>Eukaryota</taxon>
        <taxon>Metazoa</taxon>
        <taxon>Ecdysozoa</taxon>
        <taxon>Arthropoda</taxon>
        <taxon>Hexapoda</taxon>
        <taxon>Insecta</taxon>
        <taxon>Pterygota</taxon>
        <taxon>Neoptera</taxon>
        <taxon>Endopterygota</taxon>
        <taxon>Diptera</taxon>
        <taxon>Nematocera</taxon>
        <taxon>Culicoidea</taxon>
        <taxon>Culicidae</taxon>
        <taxon>Anophelinae</taxon>
        <taxon>Anopheles</taxon>
    </lineage>
</organism>
<keyword evidence="3" id="KW-1185">Reference proteome</keyword>